<dbReference type="InterPro" id="IPR019752">
    <property type="entry name" value="Pyrv/ketoisovalerate_OxRed_cat"/>
</dbReference>
<evidence type="ECO:0000259" key="2">
    <source>
        <dbReference type="Pfam" id="PF01558"/>
    </source>
</evidence>
<protein>
    <submittedName>
        <fullName evidence="3">Indolepyruvate oxidoreductase subunit IorB</fullName>
        <ecNumber evidence="3">1.2.7.8</ecNumber>
    </submittedName>
</protein>
<proteinExistence type="predicted"/>
<evidence type="ECO:0000313" key="4">
    <source>
        <dbReference type="Proteomes" id="UP000509448"/>
    </source>
</evidence>
<dbReference type="GeneID" id="55584047"/>
<accession>A0A4P2VJZ0</accession>
<dbReference type="InterPro" id="IPR052198">
    <property type="entry name" value="IorB_Oxidoreductase"/>
</dbReference>
<dbReference type="RefSeq" id="WP_174447953.1">
    <property type="nucleotide sequence ID" value="NZ_AP018732.1"/>
</dbReference>
<dbReference type="Pfam" id="PF01558">
    <property type="entry name" value="POR"/>
    <property type="match status" value="1"/>
</dbReference>
<dbReference type="PANTHER" id="PTHR43854">
    <property type="entry name" value="INDOLEPYRUVATE OXIDOREDUCTASE SUBUNIT IORB"/>
    <property type="match status" value="1"/>
</dbReference>
<reference evidence="3 4" key="1">
    <citation type="journal article" date="2019" name="ISME J.">
        <title>Isolation and characterization of a thermophilic sulfur- and iron-reducing thaumarchaeote from a terrestrial acidic hot spring.</title>
        <authorList>
            <person name="Kato S."/>
            <person name="Itoh T."/>
            <person name="Yuki M."/>
            <person name="Nagamori M."/>
            <person name="Ohnishi M."/>
            <person name="Uematsu K."/>
            <person name="Suzuki K."/>
            <person name="Takashina T."/>
            <person name="Ohkuma M."/>
        </authorList>
    </citation>
    <scope>NUCLEOTIDE SEQUENCE [LARGE SCALE GENOMIC DNA]</scope>
    <source>
        <strain evidence="3 4">NAS-02</strain>
    </source>
</reference>
<dbReference type="OrthoDB" id="53326at2157"/>
<dbReference type="EC" id="1.2.7.8" evidence="3"/>
<feature type="domain" description="Pyruvate/ketoisovalerate oxidoreductase catalytic" evidence="2">
    <location>
        <begin position="20"/>
        <end position="200"/>
    </location>
</feature>
<dbReference type="Gene3D" id="3.40.920.10">
    <property type="entry name" value="Pyruvate-ferredoxin oxidoreductase, PFOR, domain III"/>
    <property type="match status" value="1"/>
</dbReference>
<evidence type="ECO:0000256" key="1">
    <source>
        <dbReference type="ARBA" id="ARBA00023002"/>
    </source>
</evidence>
<dbReference type="GO" id="GO:0043805">
    <property type="term" value="F:indolepyruvate ferredoxin oxidoreductase activity"/>
    <property type="evidence" value="ECO:0007669"/>
    <property type="project" value="UniProtKB-EC"/>
</dbReference>
<dbReference type="EMBL" id="AP018732">
    <property type="protein sequence ID" value="BBE41625.1"/>
    <property type="molecule type" value="Genomic_DNA"/>
</dbReference>
<dbReference type="SUPFAM" id="SSF53323">
    <property type="entry name" value="Pyruvate-ferredoxin oxidoreductase, PFOR, domain III"/>
    <property type="match status" value="1"/>
</dbReference>
<keyword evidence="1 3" id="KW-0560">Oxidoreductase</keyword>
<keyword evidence="3" id="KW-0670">Pyruvate</keyword>
<evidence type="ECO:0000313" key="3">
    <source>
        <dbReference type="EMBL" id="BBE41625.1"/>
    </source>
</evidence>
<keyword evidence="4" id="KW-1185">Reference proteome</keyword>
<sequence length="209" mass="22262">MTLGSSGIKERLNIVITGVGGQGNVTAGIIMGEAARLAGLNAVMSEIHGLAQRGGVVSVDFRIGDVYGPIIPDGQVDLVLGFELLESYRALSRARPGTTMITSTERIVPSSVNVGDAKYPDLAALRERALSRGIRIYEVDAPSIALAIGSKLSSNMIMVGAAYGAGFLPVRIDHIKDAIRLHFRESLWDVNFRAVEAGAQEIRRLASTM</sequence>
<dbReference type="KEGG" id="ccai:NAS2_0230"/>
<name>A0A4P2VJZ0_9ARCH</name>
<dbReference type="InterPro" id="IPR002869">
    <property type="entry name" value="Pyrv_flavodox_OxRed_cen"/>
</dbReference>
<dbReference type="PANTHER" id="PTHR43854:SF1">
    <property type="entry name" value="INDOLEPYRUVATE OXIDOREDUCTASE SUBUNIT IORB"/>
    <property type="match status" value="1"/>
</dbReference>
<organism evidence="3 4">
    <name type="scientific">Conexivisphaera calida</name>
    <dbReference type="NCBI Taxonomy" id="1874277"/>
    <lineage>
        <taxon>Archaea</taxon>
        <taxon>Nitrososphaerota</taxon>
        <taxon>Conexivisphaeria</taxon>
        <taxon>Conexivisphaerales</taxon>
        <taxon>Conexivisphaeraceae</taxon>
        <taxon>Conexivisphaera</taxon>
    </lineage>
</organism>
<gene>
    <name evidence="3" type="ORF">NAS2_0230</name>
</gene>
<dbReference type="Proteomes" id="UP000509448">
    <property type="component" value="Chromosome"/>
</dbReference>
<dbReference type="AlphaFoldDB" id="A0A4P2VJZ0"/>